<dbReference type="GO" id="GO:0005634">
    <property type="term" value="C:nucleus"/>
    <property type="evidence" value="ECO:0007669"/>
    <property type="project" value="UniProtKB-SubCell"/>
</dbReference>
<name>A0A833VJ23_9POAL</name>
<accession>A0A833VJ23</accession>
<dbReference type="Pfam" id="PF22754">
    <property type="entry name" value="bHLH-TF_ACT-like_plant"/>
    <property type="match status" value="1"/>
</dbReference>
<comment type="subcellular location">
    <subcellularLocation>
        <location evidence="1">Nucleus</location>
    </subcellularLocation>
</comment>
<feature type="domain" description="BHLH" evidence="8">
    <location>
        <begin position="56"/>
        <end position="105"/>
    </location>
</feature>
<gene>
    <name evidence="9" type="ORF">FCM35_KLT08654</name>
</gene>
<dbReference type="Proteomes" id="UP000623129">
    <property type="component" value="Unassembled WGS sequence"/>
</dbReference>
<dbReference type="InterPro" id="IPR036638">
    <property type="entry name" value="HLH_DNA-bd_sf"/>
</dbReference>
<sequence>MEYEMEAYAYEYNSYWEFKRFIDNDEELNQSWGIDEPCLGFRNLTSPDGAQSSGSAAVDKSVTNERNRRQKLNDSICRLRSIVPRISKMDKASTIKDAIDYVEELQEEERQLEAEIAEIQSKRAPESCSRNDCTNCLSYPSLAPGTCNLPPTPIELLEFTVQEIGEGNYLISMTCNKKNGTMSSICEVIDYIDLKIITSNITTVSGSIMFTLTVQAEELTSSQLREKIESGISMINRLIKKALKSIILDFSSSIINDVN</sequence>
<dbReference type="GO" id="GO:0046983">
    <property type="term" value="F:protein dimerization activity"/>
    <property type="evidence" value="ECO:0007669"/>
    <property type="project" value="InterPro"/>
</dbReference>
<evidence type="ECO:0000256" key="4">
    <source>
        <dbReference type="ARBA" id="ARBA00023163"/>
    </source>
</evidence>
<dbReference type="InterPro" id="IPR011598">
    <property type="entry name" value="bHLH_dom"/>
</dbReference>
<dbReference type="SMART" id="SM00353">
    <property type="entry name" value="HLH"/>
    <property type="match status" value="1"/>
</dbReference>
<dbReference type="SUPFAM" id="SSF47459">
    <property type="entry name" value="HLH, helix-loop-helix DNA-binding domain"/>
    <property type="match status" value="1"/>
</dbReference>
<keyword evidence="3" id="KW-0805">Transcription regulation</keyword>
<feature type="compositionally biased region" description="Polar residues" evidence="7">
    <location>
        <begin position="45"/>
        <end position="55"/>
    </location>
</feature>
<evidence type="ECO:0000256" key="5">
    <source>
        <dbReference type="ARBA" id="ARBA00023242"/>
    </source>
</evidence>
<dbReference type="AlphaFoldDB" id="A0A833VJ23"/>
<evidence type="ECO:0000259" key="8">
    <source>
        <dbReference type="PROSITE" id="PS50888"/>
    </source>
</evidence>
<dbReference type="InterPro" id="IPR054502">
    <property type="entry name" value="bHLH-TF_ACT-like_plant"/>
</dbReference>
<dbReference type="Gene3D" id="4.10.280.10">
    <property type="entry name" value="Helix-loop-helix DNA-binding domain"/>
    <property type="match status" value="1"/>
</dbReference>
<dbReference type="GO" id="GO:0043565">
    <property type="term" value="F:sequence-specific DNA binding"/>
    <property type="evidence" value="ECO:0007669"/>
    <property type="project" value="TreeGrafter"/>
</dbReference>
<keyword evidence="6" id="KW-0175">Coiled coil</keyword>
<dbReference type="PROSITE" id="PS50888">
    <property type="entry name" value="BHLH"/>
    <property type="match status" value="1"/>
</dbReference>
<comment type="similarity">
    <text evidence="2">Belongs to the bHLH protein family.</text>
</comment>
<evidence type="ECO:0000256" key="7">
    <source>
        <dbReference type="SAM" id="MobiDB-lite"/>
    </source>
</evidence>
<reference evidence="9" key="1">
    <citation type="submission" date="2020-01" db="EMBL/GenBank/DDBJ databases">
        <title>Genome sequence of Kobresia littledalei, the first chromosome-level genome in the family Cyperaceae.</title>
        <authorList>
            <person name="Qu G."/>
        </authorList>
    </citation>
    <scope>NUCLEOTIDE SEQUENCE</scope>
    <source>
        <strain evidence="9">C.B.Clarke</strain>
        <tissue evidence="9">Leaf</tissue>
    </source>
</reference>
<feature type="region of interest" description="Disordered" evidence="7">
    <location>
        <begin position="45"/>
        <end position="67"/>
    </location>
</feature>
<keyword evidence="10" id="KW-1185">Reference proteome</keyword>
<dbReference type="PANTHER" id="PTHR31945">
    <property type="entry name" value="TRANSCRIPTION FACTOR SCREAM2-RELATED"/>
    <property type="match status" value="1"/>
</dbReference>
<evidence type="ECO:0000256" key="6">
    <source>
        <dbReference type="SAM" id="Coils"/>
    </source>
</evidence>
<dbReference type="Pfam" id="PF00010">
    <property type="entry name" value="HLH"/>
    <property type="match status" value="1"/>
</dbReference>
<keyword evidence="5" id="KW-0539">Nucleus</keyword>
<dbReference type="InterPro" id="IPR051358">
    <property type="entry name" value="TF_AMS/ICE1/BHLH6-like"/>
</dbReference>
<dbReference type="SUPFAM" id="SSF55021">
    <property type="entry name" value="ACT-like"/>
    <property type="match status" value="1"/>
</dbReference>
<dbReference type="EMBL" id="SWLB01000019">
    <property type="protein sequence ID" value="KAF3325574.1"/>
    <property type="molecule type" value="Genomic_DNA"/>
</dbReference>
<feature type="coiled-coil region" evidence="6">
    <location>
        <begin position="95"/>
        <end position="122"/>
    </location>
</feature>
<dbReference type="InterPro" id="IPR045865">
    <property type="entry name" value="ACT-like_dom_sf"/>
</dbReference>
<proteinExistence type="inferred from homology"/>
<evidence type="ECO:0000313" key="10">
    <source>
        <dbReference type="Proteomes" id="UP000623129"/>
    </source>
</evidence>
<evidence type="ECO:0000256" key="1">
    <source>
        <dbReference type="ARBA" id="ARBA00004123"/>
    </source>
</evidence>
<evidence type="ECO:0000313" key="9">
    <source>
        <dbReference type="EMBL" id="KAF3325574.1"/>
    </source>
</evidence>
<keyword evidence="4" id="KW-0804">Transcription</keyword>
<dbReference type="GO" id="GO:0003700">
    <property type="term" value="F:DNA-binding transcription factor activity"/>
    <property type="evidence" value="ECO:0007669"/>
    <property type="project" value="TreeGrafter"/>
</dbReference>
<organism evidence="9 10">
    <name type="scientific">Carex littledalei</name>
    <dbReference type="NCBI Taxonomy" id="544730"/>
    <lineage>
        <taxon>Eukaryota</taxon>
        <taxon>Viridiplantae</taxon>
        <taxon>Streptophyta</taxon>
        <taxon>Embryophyta</taxon>
        <taxon>Tracheophyta</taxon>
        <taxon>Spermatophyta</taxon>
        <taxon>Magnoliopsida</taxon>
        <taxon>Liliopsida</taxon>
        <taxon>Poales</taxon>
        <taxon>Cyperaceae</taxon>
        <taxon>Cyperoideae</taxon>
        <taxon>Cariceae</taxon>
        <taxon>Carex</taxon>
        <taxon>Carex subgen. Euthyceras</taxon>
    </lineage>
</organism>
<evidence type="ECO:0000256" key="3">
    <source>
        <dbReference type="ARBA" id="ARBA00023015"/>
    </source>
</evidence>
<protein>
    <submittedName>
        <fullName evidence="9">Transcription factor bHLH35 isoform X2</fullName>
    </submittedName>
</protein>
<dbReference type="OrthoDB" id="623055at2759"/>
<evidence type="ECO:0000256" key="2">
    <source>
        <dbReference type="ARBA" id="ARBA00005510"/>
    </source>
</evidence>
<comment type="caution">
    <text evidence="9">The sequence shown here is derived from an EMBL/GenBank/DDBJ whole genome shotgun (WGS) entry which is preliminary data.</text>
</comment>
<dbReference type="PANTHER" id="PTHR31945:SF26">
    <property type="entry name" value="TRANSCRIPTION FACTOR BHLH35"/>
    <property type="match status" value="1"/>
</dbReference>